<evidence type="ECO:0000256" key="1">
    <source>
        <dbReference type="SAM" id="MobiDB-lite"/>
    </source>
</evidence>
<evidence type="ECO:0000313" key="4">
    <source>
        <dbReference type="Proteomes" id="UP001157167"/>
    </source>
</evidence>
<feature type="compositionally biased region" description="Basic and acidic residues" evidence="1">
    <location>
        <begin position="1"/>
        <end position="10"/>
    </location>
</feature>
<proteinExistence type="predicted"/>
<feature type="region of interest" description="Disordered" evidence="1">
    <location>
        <begin position="1"/>
        <end position="27"/>
    </location>
</feature>
<accession>A0ABQ6FEE2</accession>
<evidence type="ECO:0000259" key="2">
    <source>
        <dbReference type="Pfam" id="PF19825"/>
    </source>
</evidence>
<reference evidence="4" key="1">
    <citation type="journal article" date="2019" name="Int. J. Syst. Evol. Microbiol.">
        <title>The Global Catalogue of Microorganisms (GCM) 10K type strain sequencing project: providing services to taxonomists for standard genome sequencing and annotation.</title>
        <authorList>
            <consortium name="The Broad Institute Genomics Platform"/>
            <consortium name="The Broad Institute Genome Sequencing Center for Infectious Disease"/>
            <person name="Wu L."/>
            <person name="Ma J."/>
        </authorList>
    </citation>
    <scope>NUCLEOTIDE SEQUENCE [LARGE SCALE GENOMIC DNA]</scope>
    <source>
        <strain evidence="4">NBRC 102407</strain>
    </source>
</reference>
<protein>
    <recommendedName>
        <fullName evidence="2">DUF6306 domain-containing protein</fullName>
    </recommendedName>
</protein>
<dbReference type="Proteomes" id="UP001157167">
    <property type="component" value="Unassembled WGS sequence"/>
</dbReference>
<comment type="caution">
    <text evidence="3">The sequence shown here is derived from an EMBL/GenBank/DDBJ whole genome shotgun (WGS) entry which is preliminary data.</text>
</comment>
<feature type="domain" description="DUF6306" evidence="2">
    <location>
        <begin position="40"/>
        <end position="165"/>
    </location>
</feature>
<dbReference type="Pfam" id="PF19825">
    <property type="entry name" value="DUF6306"/>
    <property type="match status" value="1"/>
</dbReference>
<sequence>MSDRPRRPDEPETPAQSSPPCYAAEFPGYFGETADGPDLETIERLNALLEAERAGARVLAILRDGLDSRSPVRAVLERLQKDEGANAVALYKTIQRLGGVASHDTGAFVHKTLAIDGLAARLQFVNKGQAWVVRKIEEVLPMVPDDLARSMLDEMRRSHIDNIAACGALLLEGLAD</sequence>
<dbReference type="RefSeq" id="WP_284189141.1">
    <property type="nucleotide sequence ID" value="NZ_BSPX01000067.1"/>
</dbReference>
<dbReference type="EMBL" id="BSPX01000067">
    <property type="protein sequence ID" value="GLT23978.1"/>
    <property type="molecule type" value="Genomic_DNA"/>
</dbReference>
<name>A0ABQ6FEE2_9RHOO</name>
<organism evidence="3 4">
    <name type="scientific">Zoogloea oryzae</name>
    <dbReference type="NCBI Taxonomy" id="310767"/>
    <lineage>
        <taxon>Bacteria</taxon>
        <taxon>Pseudomonadati</taxon>
        <taxon>Pseudomonadota</taxon>
        <taxon>Betaproteobacteria</taxon>
        <taxon>Rhodocyclales</taxon>
        <taxon>Zoogloeaceae</taxon>
        <taxon>Zoogloea</taxon>
    </lineage>
</organism>
<evidence type="ECO:0000313" key="3">
    <source>
        <dbReference type="EMBL" id="GLT23978.1"/>
    </source>
</evidence>
<gene>
    <name evidence="3" type="ORF">GCM10007933_34490</name>
</gene>
<dbReference type="InterPro" id="IPR046273">
    <property type="entry name" value="DUF6306"/>
</dbReference>
<keyword evidence="4" id="KW-1185">Reference proteome</keyword>